<dbReference type="GO" id="GO:0016747">
    <property type="term" value="F:acyltransferase activity, transferring groups other than amino-acyl groups"/>
    <property type="evidence" value="ECO:0007669"/>
    <property type="project" value="InterPro"/>
</dbReference>
<dbReference type="RefSeq" id="WP_086347388.1">
    <property type="nucleotide sequence ID" value="NZ_CP147247.1"/>
</dbReference>
<dbReference type="EMBL" id="CP147247">
    <property type="protein sequence ID" value="WYJ88445.1"/>
    <property type="molecule type" value="Genomic_DNA"/>
</dbReference>
<evidence type="ECO:0000313" key="4">
    <source>
        <dbReference type="EMBL" id="OTP18395.1"/>
    </source>
</evidence>
<dbReference type="PANTHER" id="PTHR43877">
    <property type="entry name" value="AMINOALKYLPHOSPHONATE N-ACETYLTRANSFERASE-RELATED-RELATED"/>
    <property type="match status" value="1"/>
</dbReference>
<accession>A0A242KB43</accession>
<dbReference type="AlphaFoldDB" id="A0A242KB43"/>
<keyword evidence="6" id="KW-1185">Reference proteome</keyword>
<feature type="domain" description="N-acetyltransferase" evidence="3">
    <location>
        <begin position="1"/>
        <end position="156"/>
    </location>
</feature>
<dbReference type="InterPro" id="IPR000182">
    <property type="entry name" value="GNAT_dom"/>
</dbReference>
<evidence type="ECO:0000259" key="3">
    <source>
        <dbReference type="PROSITE" id="PS51186"/>
    </source>
</evidence>
<proteinExistence type="predicted"/>
<dbReference type="SUPFAM" id="SSF55729">
    <property type="entry name" value="Acyl-CoA N-acyltransferases (Nat)"/>
    <property type="match status" value="1"/>
</dbReference>
<reference evidence="5" key="3">
    <citation type="submission" date="2024-03" db="EMBL/GenBank/DDBJ databases">
        <title>The Genome Sequence of Enterococcus sp. DIV0242b.</title>
        <authorList>
            <consortium name="The Broad Institute Genomics Platform"/>
            <consortium name="The Broad Institute Microbial Omics Core"/>
            <consortium name="The Broad Institute Genomic Center for Infectious Diseases"/>
            <person name="Earl A."/>
            <person name="Manson A."/>
            <person name="Gilmore M."/>
            <person name="Schwartman J."/>
            <person name="Shea T."/>
            <person name="Abouelleil A."/>
            <person name="Cao P."/>
            <person name="Chapman S."/>
            <person name="Cusick C."/>
            <person name="Young S."/>
            <person name="Neafsey D."/>
            <person name="Nusbaum C."/>
            <person name="Birren B."/>
        </authorList>
    </citation>
    <scope>NUCLEOTIDE SEQUENCE</scope>
    <source>
        <strain evidence="5">9E7_DIV0242</strain>
    </source>
</reference>
<organism evidence="4">
    <name type="scientific">Candidatus Enterococcus clewellii</name>
    <dbReference type="NCBI Taxonomy" id="1834193"/>
    <lineage>
        <taxon>Bacteria</taxon>
        <taxon>Bacillati</taxon>
        <taxon>Bacillota</taxon>
        <taxon>Bacilli</taxon>
        <taxon>Lactobacillales</taxon>
        <taxon>Enterococcaceae</taxon>
        <taxon>Enterococcus</taxon>
    </lineage>
</organism>
<dbReference type="Pfam" id="PF00583">
    <property type="entry name" value="Acetyltransf_1"/>
    <property type="match status" value="1"/>
</dbReference>
<evidence type="ECO:0000256" key="2">
    <source>
        <dbReference type="ARBA" id="ARBA00023315"/>
    </source>
</evidence>
<dbReference type="InterPro" id="IPR050832">
    <property type="entry name" value="Bact_Acetyltransf"/>
</dbReference>
<dbReference type="PROSITE" id="PS51186">
    <property type="entry name" value="GNAT"/>
    <property type="match status" value="1"/>
</dbReference>
<sequence length="156" mass="17963">MKIRNYQATTDYEAVLALSERLADFEQPIRISKKELKRKQREWLATDLNSSLQSPKSHLLVLANDEGTIHGFLELLEETDWLTDQKQGYLSRICLAKEAEGMGNGKKLMLLAEEWAREQGYTGLTLMVMAANNHAQSFYQSLGYEVETMKMRKELM</sequence>
<keyword evidence="1" id="KW-0808">Transferase</keyword>
<dbReference type="CDD" id="cd04301">
    <property type="entry name" value="NAT_SF"/>
    <property type="match status" value="1"/>
</dbReference>
<dbReference type="PANTHER" id="PTHR43877:SF2">
    <property type="entry name" value="AMINOALKYLPHOSPHONATE N-ACETYLTRANSFERASE-RELATED"/>
    <property type="match status" value="1"/>
</dbReference>
<dbReference type="OrthoDB" id="9796171at2"/>
<protein>
    <recommendedName>
        <fullName evidence="3">N-acetyltransferase domain-containing protein</fullName>
    </recommendedName>
</protein>
<reference evidence="4" key="1">
    <citation type="submission" date="2017-05" db="EMBL/GenBank/DDBJ databases">
        <title>The Genome Sequence of Enterococcus sp. 9E7_DIV0242.</title>
        <authorList>
            <consortium name="The Broad Institute Genomics Platform"/>
            <consortium name="The Broad Institute Genomic Center for Infectious Diseases"/>
            <person name="Earl A."/>
            <person name="Manson A."/>
            <person name="Schwartman J."/>
            <person name="Gilmore M."/>
            <person name="Abouelleil A."/>
            <person name="Cao P."/>
            <person name="Chapman S."/>
            <person name="Cusick C."/>
            <person name="Shea T."/>
            <person name="Young S."/>
            <person name="Neafsey D."/>
            <person name="Nusbaum C."/>
            <person name="Birren B."/>
        </authorList>
    </citation>
    <scope>NUCLEOTIDE SEQUENCE [LARGE SCALE GENOMIC DNA]</scope>
    <source>
        <strain evidence="4">9E7_DIV0242</strain>
    </source>
</reference>
<dbReference type="Proteomes" id="UP000195141">
    <property type="component" value="Chromosome"/>
</dbReference>
<reference evidence="5" key="2">
    <citation type="submission" date="2017-05" db="EMBL/GenBank/DDBJ databases">
        <authorList>
            <consortium name="The Broad Institute Genomics Platform"/>
            <consortium name="The Broad Institute Genomic Center for Infectious Diseases"/>
            <person name="Earl A."/>
            <person name="Manson A."/>
            <person name="Schwartman J."/>
            <person name="Gilmore M."/>
            <person name="Abouelleil A."/>
            <person name="Cao P."/>
            <person name="Chapman S."/>
            <person name="Cusick C."/>
            <person name="Shea T."/>
            <person name="Young S."/>
            <person name="Neafsey D."/>
            <person name="Nusbaum C."/>
            <person name="Birren B."/>
        </authorList>
    </citation>
    <scope>NUCLEOTIDE SEQUENCE</scope>
    <source>
        <strain evidence="5">9E7_DIV0242</strain>
    </source>
</reference>
<dbReference type="EMBL" id="NGMM01000001">
    <property type="protein sequence ID" value="OTP18395.1"/>
    <property type="molecule type" value="Genomic_DNA"/>
</dbReference>
<evidence type="ECO:0000256" key="1">
    <source>
        <dbReference type="ARBA" id="ARBA00022679"/>
    </source>
</evidence>
<evidence type="ECO:0000313" key="6">
    <source>
        <dbReference type="Proteomes" id="UP000195141"/>
    </source>
</evidence>
<gene>
    <name evidence="5" type="ORF">A5888_000164</name>
    <name evidence="4" type="ORF">A5888_000209</name>
</gene>
<dbReference type="InterPro" id="IPR016181">
    <property type="entry name" value="Acyl_CoA_acyltransferase"/>
</dbReference>
<keyword evidence="2" id="KW-0012">Acyltransferase</keyword>
<dbReference type="Gene3D" id="3.40.630.30">
    <property type="match status" value="1"/>
</dbReference>
<evidence type="ECO:0000313" key="5">
    <source>
        <dbReference type="EMBL" id="WYJ88445.1"/>
    </source>
</evidence>
<name>A0A242KB43_9ENTE</name>